<feature type="domain" description="Glutamine amidotransferase" evidence="1">
    <location>
        <begin position="17"/>
        <end position="185"/>
    </location>
</feature>
<dbReference type="InterPro" id="IPR029062">
    <property type="entry name" value="Class_I_gatase-like"/>
</dbReference>
<reference evidence="2 3" key="1">
    <citation type="journal article" date="2020" name="Microorganisms">
        <title>Osmotic Adaptation and Compatible Solute Biosynthesis of Phototrophic Bacteria as Revealed from Genome Analyses.</title>
        <authorList>
            <person name="Imhoff J.F."/>
            <person name="Rahn T."/>
            <person name="Kunzel S."/>
            <person name="Keller A."/>
            <person name="Neulinger S.C."/>
        </authorList>
    </citation>
    <scope>NUCLEOTIDE SEQUENCE [LARGE SCALE GENOMIC DNA]</scope>
    <source>
        <strain evidence="2 3">DSM 21303</strain>
    </source>
</reference>
<dbReference type="RefSeq" id="WP_200386411.1">
    <property type="nucleotide sequence ID" value="NZ_NRSD01000002.1"/>
</dbReference>
<dbReference type="Pfam" id="PF00117">
    <property type="entry name" value="GATase"/>
    <property type="match status" value="1"/>
</dbReference>
<name>A0A9X0WFZ8_9GAMM</name>
<protein>
    <submittedName>
        <fullName evidence="2">Amidotransferase</fullName>
    </submittedName>
</protein>
<dbReference type="CDD" id="cd01741">
    <property type="entry name" value="GATase1_1"/>
    <property type="match status" value="1"/>
</dbReference>
<keyword evidence="3" id="KW-1185">Reference proteome</keyword>
<dbReference type="InterPro" id="IPR044992">
    <property type="entry name" value="ChyE-like"/>
</dbReference>
<dbReference type="Proteomes" id="UP001138802">
    <property type="component" value="Unassembled WGS sequence"/>
</dbReference>
<gene>
    <name evidence="2" type="ORF">CKO25_02785</name>
</gene>
<evidence type="ECO:0000313" key="3">
    <source>
        <dbReference type="Proteomes" id="UP001138802"/>
    </source>
</evidence>
<dbReference type="AlphaFoldDB" id="A0A9X0WFZ8"/>
<dbReference type="FunFam" id="3.40.50.880:FF:000033">
    <property type="entry name" value="Glutamine amidotransferase class-I"/>
    <property type="match status" value="1"/>
</dbReference>
<dbReference type="EMBL" id="NRSD01000002">
    <property type="protein sequence ID" value="MBK1643599.1"/>
    <property type="molecule type" value="Genomic_DNA"/>
</dbReference>
<proteinExistence type="predicted"/>
<dbReference type="PANTHER" id="PTHR42695">
    <property type="entry name" value="GLUTAMINE AMIDOTRANSFERASE YLR126C-RELATED"/>
    <property type="match status" value="1"/>
</dbReference>
<sequence>MKVHVLQHVPFEDIGAIADWLRARGAQWSYTRFYDEATLPVHLQELDLLILMGGPMSVNDTAQLPWLEPEKEFVRRAIEQGIPTLGICLGAQLIASALGARVYPNLEKEIGWFPVSAVRENAVQPAPAWGFPPAIPVFHWHGETFDLPPGATRLAFSTACANQAFHLGEQVLGLQFHLETTPVTAAAIIEQCRDELVPGPWVQSETTLLGAAPSLYHNANALLFQLLERLVSARYPAG</sequence>
<evidence type="ECO:0000313" key="2">
    <source>
        <dbReference type="EMBL" id="MBK1643599.1"/>
    </source>
</evidence>
<evidence type="ECO:0000259" key="1">
    <source>
        <dbReference type="Pfam" id="PF00117"/>
    </source>
</evidence>
<dbReference type="PROSITE" id="PS51273">
    <property type="entry name" value="GATASE_TYPE_1"/>
    <property type="match status" value="1"/>
</dbReference>
<dbReference type="PANTHER" id="PTHR42695:SF5">
    <property type="entry name" value="GLUTAMINE AMIDOTRANSFERASE YLR126C-RELATED"/>
    <property type="match status" value="1"/>
</dbReference>
<accession>A0A9X0WFZ8</accession>
<organism evidence="2 3">
    <name type="scientific">Thiocapsa imhoffii</name>
    <dbReference type="NCBI Taxonomy" id="382777"/>
    <lineage>
        <taxon>Bacteria</taxon>
        <taxon>Pseudomonadati</taxon>
        <taxon>Pseudomonadota</taxon>
        <taxon>Gammaproteobacteria</taxon>
        <taxon>Chromatiales</taxon>
        <taxon>Chromatiaceae</taxon>
        <taxon>Thiocapsa</taxon>
    </lineage>
</organism>
<dbReference type="SUPFAM" id="SSF52317">
    <property type="entry name" value="Class I glutamine amidotransferase-like"/>
    <property type="match status" value="1"/>
</dbReference>
<dbReference type="Gene3D" id="3.40.50.880">
    <property type="match status" value="1"/>
</dbReference>
<comment type="caution">
    <text evidence="2">The sequence shown here is derived from an EMBL/GenBank/DDBJ whole genome shotgun (WGS) entry which is preliminary data.</text>
</comment>
<dbReference type="GO" id="GO:0005829">
    <property type="term" value="C:cytosol"/>
    <property type="evidence" value="ECO:0007669"/>
    <property type="project" value="TreeGrafter"/>
</dbReference>
<dbReference type="InterPro" id="IPR017926">
    <property type="entry name" value="GATASE"/>
</dbReference>